<dbReference type="InterPro" id="IPR004045">
    <property type="entry name" value="Glutathione_S-Trfase_N"/>
</dbReference>
<accession>M2NGG9</accession>
<dbReference type="SUPFAM" id="SSF52833">
    <property type="entry name" value="Thioredoxin-like"/>
    <property type="match status" value="1"/>
</dbReference>
<dbReference type="PANTHER" id="PTHR32419:SF25">
    <property type="entry name" value="GLUTATHIONE S-TRANSFERASE (EUROFUNG)"/>
    <property type="match status" value="1"/>
</dbReference>
<gene>
    <name evidence="5" type="ORF">BAUCODRAFT_67640</name>
</gene>
<evidence type="ECO:0000256" key="3">
    <source>
        <dbReference type="PIRSR" id="PIRSR015753-3"/>
    </source>
</evidence>
<dbReference type="Proteomes" id="UP000011761">
    <property type="component" value="Unassembled WGS sequence"/>
</dbReference>
<dbReference type="InterPro" id="IPR047047">
    <property type="entry name" value="GST_Omega-like_C"/>
</dbReference>
<feature type="active site" description="Proton donor/acceptor" evidence="1">
    <location>
        <position position="185"/>
    </location>
</feature>
<dbReference type="Gene3D" id="3.40.30.10">
    <property type="entry name" value="Glutaredoxin"/>
    <property type="match status" value="1"/>
</dbReference>
<dbReference type="PIRSF" id="PIRSF015753">
    <property type="entry name" value="GST"/>
    <property type="match status" value="1"/>
</dbReference>
<feature type="active site" description="Nucleophile" evidence="1">
    <location>
        <position position="44"/>
    </location>
</feature>
<dbReference type="EMBL" id="KB445553">
    <property type="protein sequence ID" value="EMC98409.1"/>
    <property type="molecule type" value="Genomic_DNA"/>
</dbReference>
<dbReference type="InterPro" id="IPR036249">
    <property type="entry name" value="Thioredoxin-like_sf"/>
</dbReference>
<dbReference type="HOGENOM" id="CLU_037263_0_1_1"/>
<feature type="domain" description="GST C-terminal" evidence="4">
    <location>
        <begin position="162"/>
        <end position="289"/>
    </location>
</feature>
<dbReference type="RefSeq" id="XP_007674694.1">
    <property type="nucleotide sequence ID" value="XM_007676504.1"/>
</dbReference>
<feature type="binding site" evidence="2">
    <location>
        <position position="77"/>
    </location>
    <ligand>
        <name>glutathione</name>
        <dbReference type="ChEBI" id="CHEBI:57925"/>
    </ligand>
</feature>
<keyword evidence="6" id="KW-1185">Reference proteome</keyword>
<dbReference type="STRING" id="717646.M2NGG9"/>
<dbReference type="SUPFAM" id="SSF47616">
    <property type="entry name" value="GST C-terminal domain-like"/>
    <property type="match status" value="1"/>
</dbReference>
<dbReference type="OMA" id="LWDKQHG"/>
<dbReference type="KEGG" id="bcom:BAUCODRAFT_67640"/>
<dbReference type="GeneID" id="19116379"/>
<dbReference type="eggNOG" id="KOG2903">
    <property type="taxonomic scope" value="Eukaryota"/>
</dbReference>
<feature type="site" description="Lowers pKa of active site Cys" evidence="3">
    <location>
        <position position="245"/>
    </location>
</feature>
<dbReference type="Gene3D" id="1.20.1050.10">
    <property type="match status" value="1"/>
</dbReference>
<dbReference type="Pfam" id="PF13409">
    <property type="entry name" value="GST_N_2"/>
    <property type="match status" value="1"/>
</dbReference>
<dbReference type="InterPro" id="IPR036282">
    <property type="entry name" value="Glutathione-S-Trfase_C_sf"/>
</dbReference>
<dbReference type="PROSITE" id="PS50405">
    <property type="entry name" value="GST_CTER"/>
    <property type="match status" value="1"/>
</dbReference>
<dbReference type="CDD" id="cd03190">
    <property type="entry name" value="GST_C_Omega_like"/>
    <property type="match status" value="1"/>
</dbReference>
<feature type="binding site" evidence="2">
    <location>
        <begin position="112"/>
        <end position="115"/>
    </location>
    <ligand>
        <name>glutathione</name>
        <dbReference type="ChEBI" id="CHEBI:57925"/>
    </ligand>
</feature>
<organism evidence="5 6">
    <name type="scientific">Baudoinia panamericana (strain UAMH 10762)</name>
    <name type="common">Angels' share fungus</name>
    <name type="synonym">Baudoinia compniacensis (strain UAMH 10762)</name>
    <dbReference type="NCBI Taxonomy" id="717646"/>
    <lineage>
        <taxon>Eukaryota</taxon>
        <taxon>Fungi</taxon>
        <taxon>Dikarya</taxon>
        <taxon>Ascomycota</taxon>
        <taxon>Pezizomycotina</taxon>
        <taxon>Dothideomycetes</taxon>
        <taxon>Dothideomycetidae</taxon>
        <taxon>Mycosphaerellales</taxon>
        <taxon>Teratosphaeriaceae</taxon>
        <taxon>Baudoinia</taxon>
    </lineage>
</organism>
<dbReference type="InterPro" id="IPR016639">
    <property type="entry name" value="GST_Omega/GSH"/>
</dbReference>
<dbReference type="PANTHER" id="PTHR32419">
    <property type="entry name" value="GLUTATHIONYL-HYDROQUINONE REDUCTASE"/>
    <property type="match status" value="1"/>
</dbReference>
<sequence>MDVADKDGHFRRKASAFRSFISSSPDSPFPPEKDRYVLYLNTGCPWAHRTNIVRSLKGLESIIQLVTMDYTMGPDGWIFNPDRPGTDPKDPLYGFTKLKELYLKAEPEYEGRILVPCLWDKKKETVVNNESSEIIRMLYSEFDELLPEELREVNKPDGGLLPEKLRGQIEEMNEWVYDTINNGVYKTGFAQAQDAYETNVKKLFENLDRMEKIVSESKGPFIFGEHLTEADIRLYTTIVRFDPGYHTLFKCNLKMIRHDYPNLHKWLLHIYWDLSPKETRGAFKSTTDFAAVCEASLVNGSAVCCSVLTMGFEQIKTGYAAASRSKVVPLGPVPDIMPKPQL</sequence>
<evidence type="ECO:0000313" key="5">
    <source>
        <dbReference type="EMBL" id="EMC98409.1"/>
    </source>
</evidence>
<reference evidence="5 6" key="1">
    <citation type="journal article" date="2012" name="PLoS Pathog.">
        <title>Diverse lifestyles and strategies of plant pathogenesis encoded in the genomes of eighteen Dothideomycetes fungi.</title>
        <authorList>
            <person name="Ohm R.A."/>
            <person name="Feau N."/>
            <person name="Henrissat B."/>
            <person name="Schoch C.L."/>
            <person name="Horwitz B.A."/>
            <person name="Barry K.W."/>
            <person name="Condon B.J."/>
            <person name="Copeland A.C."/>
            <person name="Dhillon B."/>
            <person name="Glaser F."/>
            <person name="Hesse C.N."/>
            <person name="Kosti I."/>
            <person name="LaButti K."/>
            <person name="Lindquist E.A."/>
            <person name="Lucas S."/>
            <person name="Salamov A.A."/>
            <person name="Bradshaw R.E."/>
            <person name="Ciuffetti L."/>
            <person name="Hamelin R.C."/>
            <person name="Kema G.H.J."/>
            <person name="Lawrence C."/>
            <person name="Scott J.A."/>
            <person name="Spatafora J.W."/>
            <person name="Turgeon B.G."/>
            <person name="de Wit P.J.G.M."/>
            <person name="Zhong S."/>
            <person name="Goodwin S.B."/>
            <person name="Grigoriev I.V."/>
        </authorList>
    </citation>
    <scope>NUCLEOTIDE SEQUENCE [LARGE SCALE GENOMIC DNA]</scope>
    <source>
        <strain evidence="5 6">UAMH 10762</strain>
    </source>
</reference>
<evidence type="ECO:0000313" key="6">
    <source>
        <dbReference type="Proteomes" id="UP000011761"/>
    </source>
</evidence>
<evidence type="ECO:0000256" key="1">
    <source>
        <dbReference type="PIRSR" id="PIRSR015753-1"/>
    </source>
</evidence>
<dbReference type="Pfam" id="PF13410">
    <property type="entry name" value="GST_C_2"/>
    <property type="match status" value="1"/>
</dbReference>
<evidence type="ECO:0000259" key="4">
    <source>
        <dbReference type="PROSITE" id="PS50405"/>
    </source>
</evidence>
<evidence type="ECO:0000256" key="2">
    <source>
        <dbReference type="PIRSR" id="PIRSR015753-2"/>
    </source>
</evidence>
<dbReference type="OrthoDB" id="2309723at2759"/>
<feature type="binding site" evidence="2">
    <location>
        <begin position="130"/>
        <end position="131"/>
    </location>
    <ligand>
        <name>glutathione</name>
        <dbReference type="ChEBI" id="CHEBI:57925"/>
    </ligand>
</feature>
<dbReference type="GO" id="GO:0004364">
    <property type="term" value="F:glutathione transferase activity"/>
    <property type="evidence" value="ECO:0007669"/>
    <property type="project" value="InterPro"/>
</dbReference>
<dbReference type="AlphaFoldDB" id="M2NGG9"/>
<protein>
    <recommendedName>
        <fullName evidence="4">GST C-terminal domain-containing protein</fullName>
    </recommendedName>
</protein>
<name>M2NGG9_BAUPA</name>
<proteinExistence type="predicted"/>
<dbReference type="InterPro" id="IPR010987">
    <property type="entry name" value="Glutathione-S-Trfase_C-like"/>
</dbReference>
<dbReference type="GO" id="GO:0005737">
    <property type="term" value="C:cytoplasm"/>
    <property type="evidence" value="ECO:0007669"/>
    <property type="project" value="TreeGrafter"/>
</dbReference>